<dbReference type="Proteomes" id="UP000324689">
    <property type="component" value="Unassembled WGS sequence"/>
</dbReference>
<name>A0A5A5S4W1_MICAE</name>
<reference evidence="1 2" key="1">
    <citation type="submission" date="2018-09" db="EMBL/GenBank/DDBJ databases">
        <title>Evolutionary history of phycoerythrin pigmentation in the water bloom-forming cyanobacterium Microcystis aeruginosa.</title>
        <authorList>
            <person name="Tanabe Y."/>
            <person name="Tanabe Y."/>
            <person name="Yamaguchi H."/>
        </authorList>
    </citation>
    <scope>NUCLEOTIDE SEQUENCE [LARGE SCALE GENOMIC DNA]</scope>
    <source>
        <strain evidence="1 2">NIES-2521</strain>
    </source>
</reference>
<proteinExistence type="predicted"/>
<comment type="caution">
    <text evidence="1">The sequence shown here is derived from an EMBL/GenBank/DDBJ whole genome shotgun (WGS) entry which is preliminary data.</text>
</comment>
<organism evidence="1 2">
    <name type="scientific">Microcystis aeruginosa NIES-2521</name>
    <dbReference type="NCBI Taxonomy" id="2303983"/>
    <lineage>
        <taxon>Bacteria</taxon>
        <taxon>Bacillati</taxon>
        <taxon>Cyanobacteriota</taxon>
        <taxon>Cyanophyceae</taxon>
        <taxon>Oscillatoriophycideae</taxon>
        <taxon>Chroococcales</taxon>
        <taxon>Microcystaceae</taxon>
        <taxon>Microcystis</taxon>
    </lineage>
</organism>
<sequence length="187" mass="20811">MSRRFNNLEDVVNTFTQAQIEALPATNKYRKYYEWKRDPEKRKLPEASVPERKRSRSVAVSPFGQSFDTDKRVIVMVSGRSYDKLTDLGGATLFNLQTSPSATSTKLGGFIPAKAILCQRLASSVTVSAASNRITGRAYKTSAGSSYTMPFGRASASSVEFEVQNDIMLGKSTDYIITFTPERLKQR</sequence>
<gene>
    <name evidence="1" type="ORF">MiTs_03908</name>
</gene>
<evidence type="ECO:0000313" key="2">
    <source>
        <dbReference type="Proteomes" id="UP000324689"/>
    </source>
</evidence>
<accession>A0A5A5S4W1</accession>
<evidence type="ECO:0000313" key="1">
    <source>
        <dbReference type="EMBL" id="GCA81889.1"/>
    </source>
</evidence>
<dbReference type="AlphaFoldDB" id="A0A5A5S4W1"/>
<dbReference type="RefSeq" id="WP_149977009.1">
    <property type="nucleotide sequence ID" value="NZ_BHVQ01000083.1"/>
</dbReference>
<protein>
    <submittedName>
        <fullName evidence="1">Uncharacterized protein</fullName>
    </submittedName>
</protein>
<dbReference type="EMBL" id="BHVQ01000083">
    <property type="protein sequence ID" value="GCA81889.1"/>
    <property type="molecule type" value="Genomic_DNA"/>
</dbReference>